<dbReference type="RefSeq" id="WP_151424506.1">
    <property type="nucleotide sequence ID" value="NZ_WBJX01000005.1"/>
</dbReference>
<dbReference type="Gene3D" id="1.10.357.10">
    <property type="entry name" value="Tetracycline Repressor, domain 2"/>
    <property type="match status" value="1"/>
</dbReference>
<dbReference type="AlphaFoldDB" id="A0A7J5AZ17"/>
<reference evidence="7 8" key="1">
    <citation type="submission" date="2019-09" db="EMBL/GenBank/DDBJ databases">
        <title>Phylogeny of genus Pseudoclavibacter and closely related genus.</title>
        <authorList>
            <person name="Li Y."/>
        </authorList>
    </citation>
    <scope>NUCLEOTIDE SEQUENCE [LARGE SCALE GENOMIC DNA]</scope>
    <source>
        <strain evidence="7 8">THG-MD12</strain>
    </source>
</reference>
<dbReference type="InterPro" id="IPR011075">
    <property type="entry name" value="TetR_C"/>
</dbReference>
<accession>A0A7J5AZ17</accession>
<name>A0A7J5AZ17_9MICO</name>
<proteinExistence type="predicted"/>
<dbReference type="PANTHER" id="PTHR30055">
    <property type="entry name" value="HTH-TYPE TRANSCRIPTIONAL REGULATOR RUTR"/>
    <property type="match status" value="1"/>
</dbReference>
<evidence type="ECO:0000256" key="1">
    <source>
        <dbReference type="ARBA" id="ARBA00023015"/>
    </source>
</evidence>
<dbReference type="Proteomes" id="UP000490386">
    <property type="component" value="Unassembled WGS sequence"/>
</dbReference>
<sequence length="239" mass="26180">MTFTATATTPASEQRDAGAAAHPAAGEDAEARRGPGRPRTEELDGQILAATLAIIDADEAVTVSRVVERSGVSRAALYRRWPSMTTLIADALDVGRTVPPPLAKPGDLRARIFEFLMGASAELDETSYPDQRFRQRIRLVMSDRALQQAYWESHVSVRRRPIEDALRAGIAQGSLRPDLDVEACFDLIAGIFYYQLVVRGDRFDDPAARARCRAGLEVAWRGMEAQPPAGDQMSQSTEP</sequence>
<evidence type="ECO:0000259" key="5">
    <source>
        <dbReference type="Pfam" id="PF00440"/>
    </source>
</evidence>
<keyword evidence="1" id="KW-0805">Transcription regulation</keyword>
<evidence type="ECO:0000313" key="7">
    <source>
        <dbReference type="EMBL" id="KAB1636787.1"/>
    </source>
</evidence>
<keyword evidence="2" id="KW-0238">DNA-binding</keyword>
<dbReference type="OrthoDB" id="9796019at2"/>
<dbReference type="InterPro" id="IPR001647">
    <property type="entry name" value="HTH_TetR"/>
</dbReference>
<dbReference type="SUPFAM" id="SSF48498">
    <property type="entry name" value="Tetracyclin repressor-like, C-terminal domain"/>
    <property type="match status" value="1"/>
</dbReference>
<dbReference type="Pfam" id="PF16859">
    <property type="entry name" value="TetR_C_11"/>
    <property type="match status" value="1"/>
</dbReference>
<dbReference type="PANTHER" id="PTHR30055:SF148">
    <property type="entry name" value="TETR-FAMILY TRANSCRIPTIONAL REGULATOR"/>
    <property type="match status" value="1"/>
</dbReference>
<dbReference type="InterPro" id="IPR050109">
    <property type="entry name" value="HTH-type_TetR-like_transc_reg"/>
</dbReference>
<comment type="caution">
    <text evidence="7">The sequence shown here is derived from an EMBL/GenBank/DDBJ whole genome shotgun (WGS) entry which is preliminary data.</text>
</comment>
<dbReference type="Pfam" id="PF00440">
    <property type="entry name" value="TetR_N"/>
    <property type="match status" value="1"/>
</dbReference>
<feature type="region of interest" description="Disordered" evidence="4">
    <location>
        <begin position="1"/>
        <end position="40"/>
    </location>
</feature>
<evidence type="ECO:0000259" key="6">
    <source>
        <dbReference type="Pfam" id="PF16859"/>
    </source>
</evidence>
<dbReference type="EMBL" id="WBJX01000005">
    <property type="protein sequence ID" value="KAB1636787.1"/>
    <property type="molecule type" value="Genomic_DNA"/>
</dbReference>
<gene>
    <name evidence="7" type="ORF">F8O03_14550</name>
</gene>
<organism evidence="7 8">
    <name type="scientific">Pseudoclavibacter terrae</name>
    <dbReference type="NCBI Taxonomy" id="1530195"/>
    <lineage>
        <taxon>Bacteria</taxon>
        <taxon>Bacillati</taxon>
        <taxon>Actinomycetota</taxon>
        <taxon>Actinomycetes</taxon>
        <taxon>Micrococcales</taxon>
        <taxon>Microbacteriaceae</taxon>
        <taxon>Pseudoclavibacter</taxon>
    </lineage>
</organism>
<dbReference type="InterPro" id="IPR036271">
    <property type="entry name" value="Tet_transcr_reg_TetR-rel_C_sf"/>
</dbReference>
<feature type="compositionally biased region" description="Low complexity" evidence="4">
    <location>
        <begin position="17"/>
        <end position="26"/>
    </location>
</feature>
<dbReference type="Gene3D" id="1.10.10.60">
    <property type="entry name" value="Homeodomain-like"/>
    <property type="match status" value="1"/>
</dbReference>
<protein>
    <submittedName>
        <fullName evidence="7">TetR/AcrR family transcriptional regulator</fullName>
    </submittedName>
</protein>
<dbReference type="GO" id="GO:0003700">
    <property type="term" value="F:DNA-binding transcription factor activity"/>
    <property type="evidence" value="ECO:0007669"/>
    <property type="project" value="TreeGrafter"/>
</dbReference>
<dbReference type="GO" id="GO:0000976">
    <property type="term" value="F:transcription cis-regulatory region binding"/>
    <property type="evidence" value="ECO:0007669"/>
    <property type="project" value="TreeGrafter"/>
</dbReference>
<evidence type="ECO:0000256" key="2">
    <source>
        <dbReference type="ARBA" id="ARBA00023125"/>
    </source>
</evidence>
<evidence type="ECO:0000256" key="4">
    <source>
        <dbReference type="SAM" id="MobiDB-lite"/>
    </source>
</evidence>
<keyword evidence="8" id="KW-1185">Reference proteome</keyword>
<dbReference type="SUPFAM" id="SSF46689">
    <property type="entry name" value="Homeodomain-like"/>
    <property type="match status" value="1"/>
</dbReference>
<feature type="compositionally biased region" description="Basic and acidic residues" evidence="4">
    <location>
        <begin position="29"/>
        <end position="40"/>
    </location>
</feature>
<feature type="compositionally biased region" description="Polar residues" evidence="4">
    <location>
        <begin position="1"/>
        <end position="12"/>
    </location>
</feature>
<feature type="domain" description="Tetracyclin repressor-like C-terminal" evidence="6">
    <location>
        <begin position="106"/>
        <end position="210"/>
    </location>
</feature>
<keyword evidence="3" id="KW-0804">Transcription</keyword>
<dbReference type="InterPro" id="IPR009057">
    <property type="entry name" value="Homeodomain-like_sf"/>
</dbReference>
<evidence type="ECO:0000256" key="3">
    <source>
        <dbReference type="ARBA" id="ARBA00023163"/>
    </source>
</evidence>
<evidence type="ECO:0000313" key="8">
    <source>
        <dbReference type="Proteomes" id="UP000490386"/>
    </source>
</evidence>
<feature type="domain" description="HTH tetR-type" evidence="5">
    <location>
        <begin position="59"/>
        <end position="89"/>
    </location>
</feature>